<comment type="similarity">
    <text evidence="2 6">Belongs to the CTL (choline transporter-like) family.</text>
</comment>
<name>A0AB34HEL9_ESCRO</name>
<feature type="transmembrane region" description="Helical" evidence="6">
    <location>
        <begin position="134"/>
        <end position="153"/>
    </location>
</feature>
<evidence type="ECO:0000313" key="8">
    <source>
        <dbReference type="Proteomes" id="UP001159641"/>
    </source>
</evidence>
<feature type="transmembrane region" description="Helical" evidence="6">
    <location>
        <begin position="485"/>
        <end position="507"/>
    </location>
</feature>
<dbReference type="PANTHER" id="PTHR12385:SF56">
    <property type="entry name" value="CHOLINE TRANSPORTER-LIKE PROTEIN 1"/>
    <property type="match status" value="1"/>
</dbReference>
<evidence type="ECO:0000256" key="1">
    <source>
        <dbReference type="ARBA" id="ARBA00004141"/>
    </source>
</evidence>
<dbReference type="Pfam" id="PF04515">
    <property type="entry name" value="Choline_transpo"/>
    <property type="match status" value="1"/>
</dbReference>
<gene>
    <name evidence="7" type="ORF">J1605_020716</name>
</gene>
<protein>
    <recommendedName>
        <fullName evidence="6">Choline transporter-like protein</fullName>
    </recommendedName>
</protein>
<feature type="transmembrane region" description="Helical" evidence="6">
    <location>
        <begin position="262"/>
        <end position="285"/>
    </location>
</feature>
<dbReference type="GO" id="GO:0015220">
    <property type="term" value="F:choline transmembrane transporter activity"/>
    <property type="evidence" value="ECO:0007669"/>
    <property type="project" value="TreeGrafter"/>
</dbReference>
<keyword evidence="4 6" id="KW-1133">Transmembrane helix</keyword>
<keyword evidence="5 6" id="KW-0472">Membrane</keyword>
<evidence type="ECO:0000256" key="3">
    <source>
        <dbReference type="ARBA" id="ARBA00022692"/>
    </source>
</evidence>
<comment type="function">
    <text evidence="6">Choline transporter.</text>
</comment>
<feature type="transmembrane region" description="Helical" evidence="6">
    <location>
        <begin position="209"/>
        <end position="228"/>
    </location>
</feature>
<feature type="transmembrane region" description="Helical" evidence="6">
    <location>
        <begin position="305"/>
        <end position="336"/>
    </location>
</feature>
<dbReference type="PANTHER" id="PTHR12385">
    <property type="entry name" value="CHOLINE TRANSPORTER-LIKE (SLC FAMILY 44)"/>
    <property type="match status" value="1"/>
</dbReference>
<comment type="subcellular location">
    <subcellularLocation>
        <location evidence="6">Cell membrane</location>
        <topology evidence="6">Multi-pass membrane protein</topology>
    </subcellularLocation>
    <subcellularLocation>
        <location evidence="1">Membrane</location>
        <topology evidence="1">Multi-pass membrane protein</topology>
    </subcellularLocation>
</comment>
<evidence type="ECO:0000256" key="5">
    <source>
        <dbReference type="ARBA" id="ARBA00023136"/>
    </source>
</evidence>
<dbReference type="InterPro" id="IPR007603">
    <property type="entry name" value="Choline_transptr-like"/>
</dbReference>
<sequence>MAVTSNHVPRYVFFLDPCNLDLINRKIKSVALCVAACPRQELKTLSDVQKFAEINGSALCSYNLKPSEYTTSSKASVLCPKLPVPASAPIPFFHRCAPVNISCYAKFAEALITFVSDNSVLHRLISGVMTSKEIILGLCLLSLVLSMILMVIIRYISRILVWILTILLILGSLGGTGVLWWLYAKQRKSPKEAVIPEQLQVAEDNLRALLIYAISATVFTVILFLIMLVMRKRVALTIALFHVAGKVFIHLPLLVFQPFWTFFALVLFWVYWIMTLLFLGTTGSAVQNDQGFVEFRVSGPLQYMWWYHVVGLIWISEFILACQQMTVAGAVVTYYFTRDKRNLPFTPILASVNRLIRYHLGTVAKGSFIITLVKIPRMILMYIHSQLKGKENACARCVLKSCICCLWCLEKCLNYLNQNAYTATAINSTNFCTSAKDAFVILVENALRVAAINTVGDFMLFLGKVLIVCSTGLAGIMLLNYQQDYTVWVLPLIIVCLFAFLVAHCFLSIYEMVVDVLFLCFAIDTKYNDGSPGREFYMDKVLMEFVENSRKAMKEAGKGGVADARELKPMPSALSCQFPIPLTSVSAKGSLIFPGQFQDFTPVGGGEEMTPFIVVLSPLKPE</sequence>
<comment type="caution">
    <text evidence="7">The sequence shown here is derived from an EMBL/GenBank/DDBJ whole genome shotgun (WGS) entry which is preliminary data.</text>
</comment>
<keyword evidence="3 6" id="KW-0812">Transmembrane</keyword>
<evidence type="ECO:0000256" key="6">
    <source>
        <dbReference type="RuleBase" id="RU368066"/>
    </source>
</evidence>
<evidence type="ECO:0000256" key="4">
    <source>
        <dbReference type="ARBA" id="ARBA00022989"/>
    </source>
</evidence>
<keyword evidence="8" id="KW-1185">Reference proteome</keyword>
<evidence type="ECO:0000256" key="2">
    <source>
        <dbReference type="ARBA" id="ARBA00007168"/>
    </source>
</evidence>
<proteinExistence type="inferred from homology"/>
<feature type="transmembrane region" description="Helical" evidence="6">
    <location>
        <begin position="159"/>
        <end position="183"/>
    </location>
</feature>
<dbReference type="EMBL" id="JAIQCJ010001303">
    <property type="protein sequence ID" value="KAJ8791276.1"/>
    <property type="molecule type" value="Genomic_DNA"/>
</dbReference>
<dbReference type="Proteomes" id="UP001159641">
    <property type="component" value="Unassembled WGS sequence"/>
</dbReference>
<organism evidence="7 8">
    <name type="scientific">Eschrichtius robustus</name>
    <name type="common">California gray whale</name>
    <name type="synonym">Eschrichtius gibbosus</name>
    <dbReference type="NCBI Taxonomy" id="9764"/>
    <lineage>
        <taxon>Eukaryota</taxon>
        <taxon>Metazoa</taxon>
        <taxon>Chordata</taxon>
        <taxon>Craniata</taxon>
        <taxon>Vertebrata</taxon>
        <taxon>Euteleostomi</taxon>
        <taxon>Mammalia</taxon>
        <taxon>Eutheria</taxon>
        <taxon>Laurasiatheria</taxon>
        <taxon>Artiodactyla</taxon>
        <taxon>Whippomorpha</taxon>
        <taxon>Cetacea</taxon>
        <taxon>Mysticeti</taxon>
        <taxon>Eschrichtiidae</taxon>
        <taxon>Eschrichtius</taxon>
    </lineage>
</organism>
<evidence type="ECO:0000313" key="7">
    <source>
        <dbReference type="EMBL" id="KAJ8791276.1"/>
    </source>
</evidence>
<feature type="transmembrane region" description="Helical" evidence="6">
    <location>
        <begin position="458"/>
        <end position="479"/>
    </location>
</feature>
<accession>A0AB34HEL9</accession>
<dbReference type="GO" id="GO:0005886">
    <property type="term" value="C:plasma membrane"/>
    <property type="evidence" value="ECO:0007669"/>
    <property type="project" value="UniProtKB-SubCell"/>
</dbReference>
<reference evidence="7 8" key="1">
    <citation type="submission" date="2022-11" db="EMBL/GenBank/DDBJ databases">
        <title>Whole genome sequence of Eschrichtius robustus ER-17-0199.</title>
        <authorList>
            <person name="Bruniche-Olsen A."/>
            <person name="Black A.N."/>
            <person name="Fields C.J."/>
            <person name="Walden K."/>
            <person name="Dewoody J.A."/>
        </authorList>
    </citation>
    <scope>NUCLEOTIDE SEQUENCE [LARGE SCALE GENOMIC DNA]</scope>
    <source>
        <strain evidence="7">ER-17-0199</strain>
        <tissue evidence="7">Blubber</tissue>
    </source>
</reference>
<feature type="transmembrane region" description="Helical" evidence="6">
    <location>
        <begin position="234"/>
        <end position="255"/>
    </location>
</feature>
<dbReference type="AlphaFoldDB" id="A0AB34HEL9"/>